<evidence type="ECO:0000313" key="6">
    <source>
        <dbReference type="Proteomes" id="UP000051612"/>
    </source>
</evidence>
<reference evidence="5 6" key="1">
    <citation type="journal article" date="2015" name="Genome Announc.">
        <title>Expanding the biotechnology potential of lactobacilli through comparative genomics of 213 strains and associated genera.</title>
        <authorList>
            <person name="Sun Z."/>
            <person name="Harris H.M."/>
            <person name="McCann A."/>
            <person name="Guo C."/>
            <person name="Argimon S."/>
            <person name="Zhang W."/>
            <person name="Yang X."/>
            <person name="Jeffery I.B."/>
            <person name="Cooney J.C."/>
            <person name="Kagawa T.F."/>
            <person name="Liu W."/>
            <person name="Song Y."/>
            <person name="Salvetti E."/>
            <person name="Wrobel A."/>
            <person name="Rasinkangas P."/>
            <person name="Parkhill J."/>
            <person name="Rea M.C."/>
            <person name="O'Sullivan O."/>
            <person name="Ritari J."/>
            <person name="Douillard F.P."/>
            <person name="Paul Ross R."/>
            <person name="Yang R."/>
            <person name="Briner A.E."/>
            <person name="Felis G.E."/>
            <person name="de Vos W.M."/>
            <person name="Barrangou R."/>
            <person name="Klaenhammer T.R."/>
            <person name="Caufield P.W."/>
            <person name="Cui Y."/>
            <person name="Zhang H."/>
            <person name="O'Toole P.W."/>
        </authorList>
    </citation>
    <scope>NUCLEOTIDE SEQUENCE [LARGE SCALE GENOMIC DNA]</scope>
    <source>
        <strain evidence="5 6">DSM 20452</strain>
    </source>
</reference>
<gene>
    <name evidence="5" type="ORF">FC48_GL000487</name>
</gene>
<sequence length="383" mass="43394">MKANKMCAILGNEHEYNGLLPLTANRPLSTLYFDCKYRIMDFALSSAVNANIRTVYMILNEGRFKSVFDHLGGSREWGLDSIGSYQYLGFYQDILRKKAEGKPYFSDMIGFLKKSKSEYTVFFGNKMLCNVDLRSILDVHQAHDSNITVVFKRVPKEKIAPDDCILTLEDDNRVKQTDIFSELDEASDLYNLSMSIFLVKTDWLIDLLHKGQNAGAPASVQELLNREMTRTNTRAYEYTGYLSNIYDIKSYYDANMDMLDPEHFNTLLFSSQRVITRTKNEVATHFYDSSDVNSSQFATGCVVKGKVDRSLISRRTTIEEGARVKDSVIMSNAHIKRGAKLQYAILDKNVEVEAGVTIQGTPENPVVITKDSRIVADIYGGEN</sequence>
<dbReference type="EMBL" id="AYYN01000106">
    <property type="protein sequence ID" value="KRM74235.1"/>
    <property type="molecule type" value="Genomic_DNA"/>
</dbReference>
<dbReference type="PATRIC" id="fig|1423772.3.peg.531"/>
<keyword evidence="2" id="KW-0320">Glycogen biosynthesis</keyword>
<dbReference type="InterPro" id="IPR011832">
    <property type="entry name" value="GlgDAde_trans"/>
</dbReference>
<dbReference type="InterPro" id="IPR005835">
    <property type="entry name" value="NTP_transferase_dom"/>
</dbReference>
<dbReference type="InterPro" id="IPR011831">
    <property type="entry name" value="ADP-Glc_PPase"/>
</dbReference>
<evidence type="ECO:0000259" key="3">
    <source>
        <dbReference type="Pfam" id="PF00483"/>
    </source>
</evidence>
<protein>
    <submittedName>
        <fullName evidence="5">Glucose-1-phosphate adenylyltransferase</fullName>
    </submittedName>
</protein>
<dbReference type="PANTHER" id="PTHR43523:SF6">
    <property type="entry name" value="GLYCOGEN BIOSYNTHESIS PROTEIN GLGD"/>
    <property type="match status" value="1"/>
</dbReference>
<dbReference type="PANTHER" id="PTHR43523">
    <property type="entry name" value="GLUCOSE-1-PHOSPHATE ADENYLYLTRANSFERASE-RELATED"/>
    <property type="match status" value="1"/>
</dbReference>
<dbReference type="Gene3D" id="2.160.10.10">
    <property type="entry name" value="Hexapeptide repeat proteins"/>
    <property type="match status" value="1"/>
</dbReference>
<dbReference type="Pfam" id="PF24894">
    <property type="entry name" value="Hexapep_GlmU"/>
    <property type="match status" value="1"/>
</dbReference>
<evidence type="ECO:0000256" key="2">
    <source>
        <dbReference type="ARBA" id="ARBA00023056"/>
    </source>
</evidence>
<organism evidence="5 6">
    <name type="scientific">Ligilactobacillus murinus DSM 20452 = NBRC 14221</name>
    <dbReference type="NCBI Taxonomy" id="1423772"/>
    <lineage>
        <taxon>Bacteria</taxon>
        <taxon>Bacillati</taxon>
        <taxon>Bacillota</taxon>
        <taxon>Bacilli</taxon>
        <taxon>Lactobacillales</taxon>
        <taxon>Lactobacillaceae</taxon>
        <taxon>Ligilactobacillus</taxon>
    </lineage>
</organism>
<dbReference type="Proteomes" id="UP000051612">
    <property type="component" value="Unassembled WGS sequence"/>
</dbReference>
<dbReference type="CDD" id="cd04651">
    <property type="entry name" value="LbH_G1P_AT_C"/>
    <property type="match status" value="1"/>
</dbReference>
<dbReference type="RefSeq" id="WP_056959235.1">
    <property type="nucleotide sequence ID" value="NZ_AYYN01000106.1"/>
</dbReference>
<dbReference type="SUPFAM" id="SSF51161">
    <property type="entry name" value="Trimeric LpxA-like enzymes"/>
    <property type="match status" value="1"/>
</dbReference>
<name>A0A0R2BCD4_9LACO</name>
<keyword evidence="5" id="KW-0548">Nucleotidyltransferase</keyword>
<dbReference type="InterPro" id="IPR011004">
    <property type="entry name" value="Trimer_LpxA-like_sf"/>
</dbReference>
<proteinExistence type="inferred from homology"/>
<evidence type="ECO:0000313" key="5">
    <source>
        <dbReference type="EMBL" id="KRM74235.1"/>
    </source>
</evidence>
<feature type="domain" description="Nucleotidyl transferase" evidence="3">
    <location>
        <begin position="19"/>
        <end position="209"/>
    </location>
</feature>
<comment type="similarity">
    <text evidence="1">Belongs to the bacterial/plant glucose-1-phosphate adenylyltransferase family.</text>
</comment>
<dbReference type="Pfam" id="PF00483">
    <property type="entry name" value="NTP_transferase"/>
    <property type="match status" value="1"/>
</dbReference>
<evidence type="ECO:0000256" key="1">
    <source>
        <dbReference type="ARBA" id="ARBA00010443"/>
    </source>
</evidence>
<dbReference type="InterPro" id="IPR029044">
    <property type="entry name" value="Nucleotide-diphossugar_trans"/>
</dbReference>
<accession>A0A0R2BCD4</accession>
<dbReference type="NCBIfam" id="TIGR02092">
    <property type="entry name" value="glgD"/>
    <property type="match status" value="1"/>
</dbReference>
<keyword evidence="5" id="KW-0808">Transferase</keyword>
<dbReference type="AlphaFoldDB" id="A0A0R2BCD4"/>
<feature type="domain" description="Glucose-1-phosphate adenylyltransferase/Bifunctional protein GlmU-like C-terminal hexapeptide" evidence="4">
    <location>
        <begin position="290"/>
        <end position="358"/>
    </location>
</feature>
<dbReference type="Gene3D" id="3.90.550.10">
    <property type="entry name" value="Spore Coat Polysaccharide Biosynthesis Protein SpsA, Chain A"/>
    <property type="match status" value="1"/>
</dbReference>
<dbReference type="InterPro" id="IPR056818">
    <property type="entry name" value="GlmU/GlgC-like_hexapep"/>
</dbReference>
<evidence type="ECO:0000259" key="4">
    <source>
        <dbReference type="Pfam" id="PF24894"/>
    </source>
</evidence>
<dbReference type="GO" id="GO:0008878">
    <property type="term" value="F:glucose-1-phosphate adenylyltransferase activity"/>
    <property type="evidence" value="ECO:0007669"/>
    <property type="project" value="InterPro"/>
</dbReference>
<dbReference type="SUPFAM" id="SSF53448">
    <property type="entry name" value="Nucleotide-diphospho-sugar transferases"/>
    <property type="match status" value="1"/>
</dbReference>
<dbReference type="GO" id="GO:0005978">
    <property type="term" value="P:glycogen biosynthetic process"/>
    <property type="evidence" value="ECO:0007669"/>
    <property type="project" value="UniProtKB-KW"/>
</dbReference>
<comment type="caution">
    <text evidence="5">The sequence shown here is derived from an EMBL/GenBank/DDBJ whole genome shotgun (WGS) entry which is preliminary data.</text>
</comment>